<organism evidence="3">
    <name type="scientific">Xenopus tropicalis</name>
    <name type="common">Western clawed frog</name>
    <name type="synonym">Silurana tropicalis</name>
    <dbReference type="NCBI Taxonomy" id="8364"/>
    <lineage>
        <taxon>Eukaryota</taxon>
        <taxon>Metazoa</taxon>
        <taxon>Chordata</taxon>
        <taxon>Craniata</taxon>
        <taxon>Vertebrata</taxon>
        <taxon>Euteleostomi</taxon>
        <taxon>Amphibia</taxon>
        <taxon>Batrachia</taxon>
        <taxon>Anura</taxon>
        <taxon>Pipoidea</taxon>
        <taxon>Pipidae</taxon>
        <taxon>Xenopodinae</taxon>
        <taxon>Xenopus</taxon>
        <taxon>Silurana</taxon>
    </lineage>
</organism>
<dbReference type="PANTHER" id="PTHR22639:SF6">
    <property type="entry name" value="ZINC FINGER CCHC DOMAIN-CONTAINING PROTEIN 3-LIKE"/>
    <property type="match status" value="1"/>
</dbReference>
<protein>
    <submittedName>
        <fullName evidence="3 5">Zinc finger CCHC domain-containing protein 3-like</fullName>
    </submittedName>
</protein>
<dbReference type="GeneTree" id="ENSGT00530000063983"/>
<dbReference type="RefSeq" id="XP_031750763.1">
    <property type="nucleotide sequence ID" value="XM_031894903.1"/>
</dbReference>
<gene>
    <name evidence="3 5 6" type="primary">LOC116408205</name>
</gene>
<sequence length="360" mass="40323">MATEDGSVPAFVRVKNSIRVIAANPENLERGLAYVVQVILEDFGRVVKREILAIQDYPKRGVYDVTFGGEGVYRSFMGILQVFSNDPRLDGFKILPHFAEEERFLVIKSYSPFVPLKEIEAVLGRYCKKLAFVGKILNELGIWTLKYRFKAVFEKDTYPPARFRLGTVNIDCFFNGMPVFCKRCRQYGHAMEGCTLCQNCGKDGHDGKSCPIAKKCNFCLQGGHLYGGCPQRKVEKAAGDPVMPSTSVDLVSPLSDGEVSIEKDSKGQLVVKRIKTVKGKKKPEVSPVFVESSETVVVESRSRGEKLYKFYKGKNTAEIKDAVEGWSDSDEYEAMDKIISGTQENKDIRKAVLSYIRGLM</sequence>
<reference evidence="3" key="2">
    <citation type="submission" date="2021-03" db="UniProtKB">
        <authorList>
            <consortium name="Ensembl"/>
        </authorList>
    </citation>
    <scope>IDENTIFICATION</scope>
</reference>
<dbReference type="OrthoDB" id="6784331at2759"/>
<dbReference type="KEGG" id="xtr:116408205"/>
<evidence type="ECO:0000313" key="5">
    <source>
        <dbReference type="RefSeq" id="XP_031750763.1"/>
    </source>
</evidence>
<dbReference type="PANTHER" id="PTHR22639">
    <property type="entry name" value="GAG-RELATED PROTEIN"/>
    <property type="match status" value="1"/>
</dbReference>
<dbReference type="GO" id="GO:0003723">
    <property type="term" value="F:RNA binding"/>
    <property type="evidence" value="ECO:0007669"/>
    <property type="project" value="InterPro"/>
</dbReference>
<name>A0A803KC66_XENTR</name>
<accession>A0A803KC66</accession>
<keyword evidence="1" id="KW-0862">Zinc</keyword>
<feature type="domain" description="CCHC-type" evidence="2">
    <location>
        <begin position="197"/>
        <end position="211"/>
    </location>
</feature>
<evidence type="ECO:0000313" key="4">
    <source>
        <dbReference type="Proteomes" id="UP000008143"/>
    </source>
</evidence>
<dbReference type="InterPro" id="IPR042509">
    <property type="entry name" value="ZCCHC3"/>
</dbReference>
<evidence type="ECO:0000313" key="6">
    <source>
        <dbReference type="Xenbase" id="XB-GENE-29093815"/>
    </source>
</evidence>
<evidence type="ECO:0000256" key="1">
    <source>
        <dbReference type="PROSITE-ProRule" id="PRU00047"/>
    </source>
</evidence>
<dbReference type="InterPro" id="IPR036875">
    <property type="entry name" value="Znf_CCHC_sf"/>
</dbReference>
<evidence type="ECO:0000259" key="2">
    <source>
        <dbReference type="PROSITE" id="PS50158"/>
    </source>
</evidence>
<dbReference type="PROSITE" id="PS50158">
    <property type="entry name" value="ZF_CCHC"/>
    <property type="match status" value="1"/>
</dbReference>
<dbReference type="Pfam" id="PF23057">
    <property type="entry name" value="RBD_ZCCHC3_1st"/>
    <property type="match status" value="1"/>
</dbReference>
<keyword evidence="1" id="KW-0479">Metal-binding</keyword>
<dbReference type="Gene3D" id="4.10.60.10">
    <property type="entry name" value="Zinc finger, CCHC-type"/>
    <property type="match status" value="1"/>
</dbReference>
<dbReference type="Xenbase" id="XB-GENE-29093815">
    <property type="gene designation" value="LOC116408205"/>
</dbReference>
<dbReference type="AlphaFoldDB" id="A0A803KC66"/>
<keyword evidence="1" id="KW-0863">Zinc-finger</keyword>
<dbReference type="Proteomes" id="UP000008143">
    <property type="component" value="Unplaced"/>
</dbReference>
<dbReference type="Pfam" id="PF23058">
    <property type="entry name" value="RBD_ZCCHC3_2nd"/>
    <property type="match status" value="1"/>
</dbReference>
<dbReference type="InterPro" id="IPR057811">
    <property type="entry name" value="RBD_ZCCHC3_2nd"/>
</dbReference>
<dbReference type="InterPro" id="IPR057810">
    <property type="entry name" value="RBD_ZCCHC3_1st"/>
</dbReference>
<reference evidence="3" key="1">
    <citation type="journal article" date="2010" name="Science">
        <title>The genome of the Western clawed frog Xenopus tropicalis.</title>
        <authorList>
            <person name="Hellsten U."/>
            <person name="Harland R.M."/>
            <person name="Gilchrist M.J."/>
            <person name="Hendrix D."/>
            <person name="Jurka J."/>
            <person name="Kapitonov V."/>
            <person name="Ovcharenko I."/>
            <person name="Putnam N.H."/>
            <person name="Shu S."/>
            <person name="Taher L."/>
            <person name="Blitz I.L."/>
            <person name="Blumberg B."/>
            <person name="Dichmann D.S."/>
            <person name="Dubchak I."/>
            <person name="Amaya E."/>
            <person name="Detter J.C."/>
            <person name="Fletcher R."/>
            <person name="Gerhard D.S."/>
            <person name="Goodstein D."/>
            <person name="Graves T."/>
            <person name="Grigoriev I.V."/>
            <person name="Grimwood J."/>
            <person name="Kawashima T."/>
            <person name="Lindquist E."/>
            <person name="Lucas S.M."/>
            <person name="Mead P.E."/>
            <person name="Mitros T."/>
            <person name="Ogino H."/>
            <person name="Ohta Y."/>
            <person name="Poliakov A.V."/>
            <person name="Pollet N."/>
            <person name="Robert J."/>
            <person name="Salamov A."/>
            <person name="Sater A.K."/>
            <person name="Schmutz J."/>
            <person name="Terry A."/>
            <person name="Vize P.D."/>
            <person name="Warren W.C."/>
            <person name="Wells D."/>
            <person name="Wills A."/>
            <person name="Wilson R.K."/>
            <person name="Zimmerman L.B."/>
            <person name="Zorn A.M."/>
            <person name="Grainger R."/>
            <person name="Grammer T."/>
            <person name="Khokha M.K."/>
            <person name="Richardson P.M."/>
            <person name="Rokhsar D.S."/>
        </authorList>
    </citation>
    <scope>NUCLEOTIDE SEQUENCE [LARGE SCALE GENOMIC DNA]</scope>
    <source>
        <strain evidence="3">Nigerian</strain>
    </source>
</reference>
<keyword evidence="4" id="KW-1185">Reference proteome</keyword>
<dbReference type="AGR" id="Xenbase:XB-GENE-29093815"/>
<dbReference type="GeneID" id="116408205"/>
<dbReference type="GO" id="GO:0008270">
    <property type="term" value="F:zinc ion binding"/>
    <property type="evidence" value="ECO:0007669"/>
    <property type="project" value="UniProtKB-KW"/>
</dbReference>
<dbReference type="Ensembl" id="ENSXETT00000108165">
    <property type="protein sequence ID" value="ENSXETP00000117851"/>
    <property type="gene ID" value="ENSXETG00000047098"/>
</dbReference>
<dbReference type="GO" id="GO:0002218">
    <property type="term" value="P:activation of innate immune response"/>
    <property type="evidence" value="ECO:0007669"/>
    <property type="project" value="InterPro"/>
</dbReference>
<reference evidence="5" key="3">
    <citation type="submission" date="2025-04" db="UniProtKB">
        <authorList>
            <consortium name="RefSeq"/>
        </authorList>
    </citation>
    <scope>IDENTIFICATION</scope>
    <source>
        <strain evidence="5">Nigerian</strain>
        <tissue evidence="5">Liver and blood</tissue>
    </source>
</reference>
<dbReference type="SUPFAM" id="SSF57756">
    <property type="entry name" value="Retrovirus zinc finger-like domains"/>
    <property type="match status" value="1"/>
</dbReference>
<dbReference type="InterPro" id="IPR001878">
    <property type="entry name" value="Znf_CCHC"/>
</dbReference>
<proteinExistence type="predicted"/>
<evidence type="ECO:0000313" key="3">
    <source>
        <dbReference type="Ensembl" id="ENSXETP00000117851"/>
    </source>
</evidence>
<dbReference type="GO" id="GO:0003690">
    <property type="term" value="F:double-stranded DNA binding"/>
    <property type="evidence" value="ECO:0007669"/>
    <property type="project" value="InterPro"/>
</dbReference>